<dbReference type="KEGG" id="csol:105366073"/>
<evidence type="ECO:0000313" key="3">
    <source>
        <dbReference type="RefSeq" id="XP_011502690.1"/>
    </source>
</evidence>
<dbReference type="AlphaFoldDB" id="A0AAJ6YR66"/>
<name>A0AAJ6YR66_9HYME</name>
<feature type="region of interest" description="Disordered" evidence="1">
    <location>
        <begin position="1"/>
        <end position="106"/>
    </location>
</feature>
<keyword evidence="2" id="KW-1185">Reference proteome</keyword>
<sequence>MKPSDVDDGTPAGGRQQATASGDGGRSHPLSPTIHPTSSACHPACPPTRHPAAVEETTCERRVGAPLGAAATKDDDEPQRRLPRFPEDRTCEPSQERLQDVKARGW</sequence>
<reference evidence="3" key="1">
    <citation type="submission" date="2025-08" db="UniProtKB">
        <authorList>
            <consortium name="RefSeq"/>
        </authorList>
    </citation>
    <scope>IDENTIFICATION</scope>
</reference>
<evidence type="ECO:0000313" key="2">
    <source>
        <dbReference type="Proteomes" id="UP000695007"/>
    </source>
</evidence>
<proteinExistence type="predicted"/>
<accession>A0AAJ6YR66</accession>
<organism evidence="2 3">
    <name type="scientific">Ceratosolen solmsi marchali</name>
    <dbReference type="NCBI Taxonomy" id="326594"/>
    <lineage>
        <taxon>Eukaryota</taxon>
        <taxon>Metazoa</taxon>
        <taxon>Ecdysozoa</taxon>
        <taxon>Arthropoda</taxon>
        <taxon>Hexapoda</taxon>
        <taxon>Insecta</taxon>
        <taxon>Pterygota</taxon>
        <taxon>Neoptera</taxon>
        <taxon>Endopterygota</taxon>
        <taxon>Hymenoptera</taxon>
        <taxon>Apocrita</taxon>
        <taxon>Proctotrupomorpha</taxon>
        <taxon>Chalcidoidea</taxon>
        <taxon>Agaonidae</taxon>
        <taxon>Agaoninae</taxon>
        <taxon>Ceratosolen</taxon>
    </lineage>
</organism>
<dbReference type="RefSeq" id="XP_011502690.1">
    <property type="nucleotide sequence ID" value="XM_011504388.1"/>
</dbReference>
<evidence type="ECO:0000256" key="1">
    <source>
        <dbReference type="SAM" id="MobiDB-lite"/>
    </source>
</evidence>
<dbReference type="Proteomes" id="UP000695007">
    <property type="component" value="Unplaced"/>
</dbReference>
<feature type="compositionally biased region" description="Basic and acidic residues" evidence="1">
    <location>
        <begin position="78"/>
        <end position="106"/>
    </location>
</feature>
<protein>
    <submittedName>
        <fullName evidence="3">Uncharacterized protein LOC105366073</fullName>
    </submittedName>
</protein>
<gene>
    <name evidence="3" type="primary">LOC105366073</name>
</gene>
<dbReference type="GeneID" id="105366073"/>